<dbReference type="Pfam" id="PF25597">
    <property type="entry name" value="SH3_retrovirus"/>
    <property type="match status" value="1"/>
</dbReference>
<dbReference type="InterPro" id="IPR054722">
    <property type="entry name" value="PolX-like_BBD"/>
</dbReference>
<protein>
    <submittedName>
        <fullName evidence="3">Integrase catalytic core</fullName>
    </submittedName>
</protein>
<accession>A0A8T1ZKT5</accession>
<dbReference type="CDD" id="cd09272">
    <property type="entry name" value="RNase_HI_RT_Ty1"/>
    <property type="match status" value="1"/>
</dbReference>
<dbReference type="GO" id="GO:0015074">
    <property type="term" value="P:DNA integration"/>
    <property type="evidence" value="ECO:0007669"/>
    <property type="project" value="InterPro"/>
</dbReference>
<dbReference type="InterPro" id="IPR001584">
    <property type="entry name" value="Integrase_cat-core"/>
</dbReference>
<gene>
    <name evidence="3" type="ORF">ISN45_Aa05g009190</name>
</gene>
<dbReference type="PROSITE" id="PS50994">
    <property type="entry name" value="INTEGRASE"/>
    <property type="match status" value="1"/>
</dbReference>
<feature type="compositionally biased region" description="Polar residues" evidence="1">
    <location>
        <begin position="819"/>
        <end position="833"/>
    </location>
</feature>
<proteinExistence type="predicted"/>
<feature type="compositionally biased region" description="Polar residues" evidence="1">
    <location>
        <begin position="259"/>
        <end position="269"/>
    </location>
</feature>
<sequence length="1314" mass="147418">MAFETVVIPDSTSLLHVNMANVTKLTSSNFIMWRRQVHALLNGYDLTGYIDGSVAVPPPTLTANDAVTVNPAYKHWQRQDQLIYSALLGAISISVQPILSRTTTSAEVWKKLMDTYANPSRSHVQQIRQQIKQWKKENKSIDDFFQGLVMRFDQLALLGKPLETEEQMEFIVEGLSDDYKQVIDQIQGREVPPSLTEIHEKLLNQEIKIQAMMTQSSSLPISANVASYRPPANNKSNNSNNYRGQNRNNNNNRGAHSYQPRNDQSSSRGYQGKCQICGVYGHSARRCSQLQVSGGYSNASPGQYSNANVPWQPRANMVAMAYNPWVLDSGATHHLTTDLNNLALHQPYNGGEEVTIADGSTLPISHTGSSTLTTPSRSLALNNILYVPNLHKNLISVYKLCNANKVSVEFFPAHFQVKDLSTGDRLLQGRTKDELYEWPVPSNTSISLFASPTPKTTLPSWHSRLGHPSPPVLKSLISQFSLPISDSSQKHFPCSHCLINKSHKLPFYSNTIVSNTPLEYVYTDVWTSPITSIDNFKYYLILVDHYTRYTWLYPLKQKSQVRETFMAFKALVENRFQTKIRTLYSDNGGEFIALRQFLSLHGISHLTSPPHTPEHNGIAERKHRHIVETGLTLLTQASIPTSYWTYAFGTAVYLINRLPSSVLNNESPYSKLFQTTPNYLKLRVFGCSCFPWLRPYTNHKLERRSQPCVFIGYSLTQSAYLCLDRSSGRVYTSRHVQFVEDHFPFSISPSQSVPSPNCEALPISPHQPITRVPIHSSAPPLVQAPSSLPSPSSDPHRRSTTERTSSSSPMNDDDVVSKDITQVDNRNDSPGPTSNSQAQSQNDPNPSPSTQSQNNPNPTTSNPPYKARWVARGFTQQYGLDYSETFSPVVKSLTIRLVLQLAVSRSWTIKQLDVNNAFLQGRLTDEVYVTQPPGFIDSDRPHHVCRLKKALYGLKQAPRAWYQELKNFVCSLGFLNSLADTSVFVYIKGAHIIYCLVYVDDIIVTGSSNALVMSFIKDLSQRFSLKDPTDLVYFLGIEATRTSQGLHLMQHKYIYDLLSRMHMLDAKPVLTPMATHPKLSLTSGTVLDEPGEYRMVIGSLQYLAFTRPDIAYAVNRLSQFMHRPTDIHWQAAKRILRYLAGTASHGILLRSNSPPSLHAFSDADWAGDNDDFVSTNAYILYLGTSPIAWSSKKQKGVARSSTEAEYRAVANTASEIRWVCSLLTELGVTLPKTPVIYCDNVGATYLSANPVFHSRMKHLALDYHFIRDNVNAGALRVCHISTHDQLADALTKPLPRQRFIELSNKIGVRKLPPS</sequence>
<dbReference type="Pfam" id="PF07727">
    <property type="entry name" value="RVT_2"/>
    <property type="match status" value="1"/>
</dbReference>
<name>A0A8T1ZKT5_9BRAS</name>
<dbReference type="InterPro" id="IPR013103">
    <property type="entry name" value="RVT_2"/>
</dbReference>
<dbReference type="Pfam" id="PF14223">
    <property type="entry name" value="Retrotran_gag_2"/>
    <property type="match status" value="1"/>
</dbReference>
<feature type="region of interest" description="Disordered" evidence="1">
    <location>
        <begin position="224"/>
        <end position="269"/>
    </location>
</feature>
<reference evidence="3 4" key="1">
    <citation type="submission" date="2020-12" db="EMBL/GenBank/DDBJ databases">
        <title>Concerted genomic and epigenomic changes stabilize Arabidopsis allopolyploids.</title>
        <authorList>
            <person name="Chen Z."/>
        </authorList>
    </citation>
    <scope>NUCLEOTIDE SEQUENCE [LARGE SCALE GENOMIC DNA]</scope>
    <source>
        <strain evidence="3">Allo738</strain>
        <tissue evidence="3">Leaf</tissue>
    </source>
</reference>
<dbReference type="InterPro" id="IPR025724">
    <property type="entry name" value="GAG-pre-integrase_dom"/>
</dbReference>
<dbReference type="PANTHER" id="PTHR11439:SF455">
    <property type="entry name" value="RLK (RECEPTOR-LIKE PROTEIN KINASE) 8, PUTATIVE-RELATED"/>
    <property type="match status" value="1"/>
</dbReference>
<feature type="compositionally biased region" description="Low complexity" evidence="1">
    <location>
        <begin position="776"/>
        <end position="793"/>
    </location>
</feature>
<evidence type="ECO:0000259" key="2">
    <source>
        <dbReference type="PROSITE" id="PS50994"/>
    </source>
</evidence>
<comment type="caution">
    <text evidence="3">The sequence shown here is derived from an EMBL/GenBank/DDBJ whole genome shotgun (WGS) entry which is preliminary data.</text>
</comment>
<dbReference type="Pfam" id="PF00665">
    <property type="entry name" value="rve"/>
    <property type="match status" value="1"/>
</dbReference>
<organism evidence="3 4">
    <name type="scientific">Arabidopsis thaliana x Arabidopsis arenosa</name>
    <dbReference type="NCBI Taxonomy" id="1240361"/>
    <lineage>
        <taxon>Eukaryota</taxon>
        <taxon>Viridiplantae</taxon>
        <taxon>Streptophyta</taxon>
        <taxon>Embryophyta</taxon>
        <taxon>Tracheophyta</taxon>
        <taxon>Spermatophyta</taxon>
        <taxon>Magnoliopsida</taxon>
        <taxon>eudicotyledons</taxon>
        <taxon>Gunneridae</taxon>
        <taxon>Pentapetalae</taxon>
        <taxon>rosids</taxon>
        <taxon>malvids</taxon>
        <taxon>Brassicales</taxon>
        <taxon>Brassicaceae</taxon>
        <taxon>Camelineae</taxon>
        <taxon>Arabidopsis</taxon>
    </lineage>
</organism>
<evidence type="ECO:0000313" key="3">
    <source>
        <dbReference type="EMBL" id="KAG7559323.1"/>
    </source>
</evidence>
<dbReference type="InterPro" id="IPR057670">
    <property type="entry name" value="SH3_retrovirus"/>
</dbReference>
<dbReference type="Pfam" id="PF13976">
    <property type="entry name" value="gag_pre-integrs"/>
    <property type="match status" value="1"/>
</dbReference>
<evidence type="ECO:0000313" key="4">
    <source>
        <dbReference type="Proteomes" id="UP000694240"/>
    </source>
</evidence>
<evidence type="ECO:0000256" key="1">
    <source>
        <dbReference type="SAM" id="MobiDB-lite"/>
    </source>
</evidence>
<dbReference type="PANTHER" id="PTHR11439">
    <property type="entry name" value="GAG-POL-RELATED RETROTRANSPOSON"/>
    <property type="match status" value="1"/>
</dbReference>
<feature type="region of interest" description="Disordered" evidence="1">
    <location>
        <begin position="754"/>
        <end position="866"/>
    </location>
</feature>
<feature type="compositionally biased region" description="Low complexity" evidence="1">
    <location>
        <begin position="233"/>
        <end position="253"/>
    </location>
</feature>
<feature type="domain" description="Integrase catalytic" evidence="2">
    <location>
        <begin position="513"/>
        <end position="676"/>
    </location>
</feature>
<dbReference type="Proteomes" id="UP000694240">
    <property type="component" value="Chromosome 10"/>
</dbReference>
<dbReference type="EMBL" id="JAEFBK010000010">
    <property type="protein sequence ID" value="KAG7559323.1"/>
    <property type="molecule type" value="Genomic_DNA"/>
</dbReference>
<dbReference type="Pfam" id="PF22936">
    <property type="entry name" value="Pol_BBD"/>
    <property type="match status" value="1"/>
</dbReference>
<feature type="compositionally biased region" description="Low complexity" evidence="1">
    <location>
        <begin position="834"/>
        <end position="864"/>
    </location>
</feature>
<keyword evidence="4" id="KW-1185">Reference proteome</keyword>